<dbReference type="GO" id="GO:0003700">
    <property type="term" value="F:DNA-binding transcription factor activity"/>
    <property type="evidence" value="ECO:0007669"/>
    <property type="project" value="InterPro"/>
</dbReference>
<name>A0A1H5Q382_9PSEU</name>
<keyword evidence="8" id="KW-0032">Aminotransferase</keyword>
<evidence type="ECO:0000259" key="7">
    <source>
        <dbReference type="PROSITE" id="PS50949"/>
    </source>
</evidence>
<dbReference type="Gene3D" id="1.10.10.10">
    <property type="entry name" value="Winged helix-like DNA-binding domain superfamily/Winged helix DNA-binding domain"/>
    <property type="match status" value="1"/>
</dbReference>
<dbReference type="GO" id="GO:0008483">
    <property type="term" value="F:transaminase activity"/>
    <property type="evidence" value="ECO:0007669"/>
    <property type="project" value="UniProtKB-KW"/>
</dbReference>
<dbReference type="CDD" id="cd07377">
    <property type="entry name" value="WHTH_GntR"/>
    <property type="match status" value="1"/>
</dbReference>
<dbReference type="OrthoDB" id="9802328at2"/>
<evidence type="ECO:0000256" key="5">
    <source>
        <dbReference type="ARBA" id="ARBA00023163"/>
    </source>
</evidence>
<dbReference type="GO" id="GO:0003677">
    <property type="term" value="F:DNA binding"/>
    <property type="evidence" value="ECO:0007669"/>
    <property type="project" value="UniProtKB-KW"/>
</dbReference>
<evidence type="ECO:0000313" key="9">
    <source>
        <dbReference type="Proteomes" id="UP000198878"/>
    </source>
</evidence>
<keyword evidence="8" id="KW-0808">Transferase</keyword>
<dbReference type="PROSITE" id="PS50949">
    <property type="entry name" value="HTH_GNTR"/>
    <property type="match status" value="1"/>
</dbReference>
<dbReference type="Pfam" id="PF00392">
    <property type="entry name" value="GntR"/>
    <property type="match status" value="1"/>
</dbReference>
<dbReference type="RefSeq" id="WP_086679107.1">
    <property type="nucleotide sequence ID" value="NZ_FNUJ01000001.1"/>
</dbReference>
<dbReference type="InterPro" id="IPR036390">
    <property type="entry name" value="WH_DNA-bd_sf"/>
</dbReference>
<organism evidence="8 9">
    <name type="scientific">Amycolatopsis pretoriensis</name>
    <dbReference type="NCBI Taxonomy" id="218821"/>
    <lineage>
        <taxon>Bacteria</taxon>
        <taxon>Bacillati</taxon>
        <taxon>Actinomycetota</taxon>
        <taxon>Actinomycetes</taxon>
        <taxon>Pseudonocardiales</taxon>
        <taxon>Pseudonocardiaceae</taxon>
        <taxon>Amycolatopsis</taxon>
    </lineage>
</organism>
<dbReference type="PANTHER" id="PTHR46577">
    <property type="entry name" value="HTH-TYPE TRANSCRIPTIONAL REGULATORY PROTEIN GABR"/>
    <property type="match status" value="1"/>
</dbReference>
<dbReference type="Pfam" id="PF00155">
    <property type="entry name" value="Aminotran_1_2"/>
    <property type="match status" value="1"/>
</dbReference>
<comment type="similarity">
    <text evidence="1">In the C-terminal section; belongs to the class-I pyridoxal-phosphate-dependent aminotransferase family.</text>
</comment>
<evidence type="ECO:0000313" key="8">
    <source>
        <dbReference type="EMBL" id="SEF20570.1"/>
    </source>
</evidence>
<keyword evidence="2" id="KW-0663">Pyridoxal phosphate</keyword>
<dbReference type="InterPro" id="IPR004839">
    <property type="entry name" value="Aminotransferase_I/II_large"/>
</dbReference>
<dbReference type="Gene3D" id="3.40.640.10">
    <property type="entry name" value="Type I PLP-dependent aspartate aminotransferase-like (Major domain)"/>
    <property type="match status" value="1"/>
</dbReference>
<dbReference type="CDD" id="cd00609">
    <property type="entry name" value="AAT_like"/>
    <property type="match status" value="1"/>
</dbReference>
<protein>
    <submittedName>
        <fullName evidence="8">DNA-binding transcriptional regulator, MocR family, contains an aminotransferase domain</fullName>
    </submittedName>
</protein>
<dbReference type="PANTHER" id="PTHR46577:SF1">
    <property type="entry name" value="HTH-TYPE TRANSCRIPTIONAL REGULATORY PROTEIN GABR"/>
    <property type="match status" value="1"/>
</dbReference>
<dbReference type="GO" id="GO:0030170">
    <property type="term" value="F:pyridoxal phosphate binding"/>
    <property type="evidence" value="ECO:0007669"/>
    <property type="project" value="InterPro"/>
</dbReference>
<dbReference type="STRING" id="218821.SAMN05421837_101417"/>
<dbReference type="GO" id="GO:0017000">
    <property type="term" value="P:antibiotic biosynthetic process"/>
    <property type="evidence" value="ECO:0007669"/>
    <property type="project" value="UniProtKB-KW"/>
</dbReference>
<dbReference type="EMBL" id="FNUJ01000001">
    <property type="protein sequence ID" value="SEF20570.1"/>
    <property type="molecule type" value="Genomic_DNA"/>
</dbReference>
<dbReference type="InterPro" id="IPR036388">
    <property type="entry name" value="WH-like_DNA-bd_sf"/>
</dbReference>
<dbReference type="AlphaFoldDB" id="A0A1H5Q382"/>
<dbReference type="Proteomes" id="UP000198878">
    <property type="component" value="Unassembled WGS sequence"/>
</dbReference>
<proteinExistence type="inferred from homology"/>
<dbReference type="SUPFAM" id="SSF46785">
    <property type="entry name" value="Winged helix' DNA-binding domain"/>
    <property type="match status" value="1"/>
</dbReference>
<sequence length="471" mass="49616">MSNDSSARNLAKVLRDELNHYSRGEKLPSNRALVNRFGVSPVTVSRALAVLTAEGLVVTRPGAGAYRAEPTALERRTIDTSWQQVALTADDQRGVVDASGLSTNLAVPPPGVISFNGGFVHRSLQPERPLATALAAAARRPGAWERPPLEGLTALRTWFARELGGGLTAAEVLISGGGQAALTTALRALAPPGSAVLVESPTYPGALAAARAAGLRPVPVPVDEDGVRLDLLRDVFAATGAKVFYAQPLFQNPTGAVLAPDRRREIIEVVHAAGAFLLEDDWARHLGHGGPVPPPLVADDPYGAVVHVGSLTKVTSPNLRIAALVARGPVRERLRATQVVDSFFVPRPLQEATLDLVGAPAWPRHLRALAAGLRERRDAMAAALHRDIPDLAPARLPVGGHYLWLRLPEGTDETTVVSAAWRAGVAVSAGRAYFAAEAPAPYLRLAFADTAGAEEIGEGVHRLATAYAEAG</sequence>
<dbReference type="InterPro" id="IPR051446">
    <property type="entry name" value="HTH_trans_reg/aminotransferase"/>
</dbReference>
<keyword evidence="6" id="KW-0045">Antibiotic biosynthesis</keyword>
<evidence type="ECO:0000256" key="3">
    <source>
        <dbReference type="ARBA" id="ARBA00023015"/>
    </source>
</evidence>
<dbReference type="PRINTS" id="PR00035">
    <property type="entry name" value="HTHGNTR"/>
</dbReference>
<keyword evidence="4 8" id="KW-0238">DNA-binding</keyword>
<dbReference type="InterPro" id="IPR015421">
    <property type="entry name" value="PyrdxlP-dep_Trfase_major"/>
</dbReference>
<reference evidence="9" key="1">
    <citation type="submission" date="2016-10" db="EMBL/GenBank/DDBJ databases">
        <authorList>
            <person name="Varghese N."/>
            <person name="Submissions S."/>
        </authorList>
    </citation>
    <scope>NUCLEOTIDE SEQUENCE [LARGE SCALE GENOMIC DNA]</scope>
    <source>
        <strain evidence="9">DSM 44654</strain>
    </source>
</reference>
<evidence type="ECO:0000256" key="4">
    <source>
        <dbReference type="ARBA" id="ARBA00023125"/>
    </source>
</evidence>
<keyword evidence="3" id="KW-0805">Transcription regulation</keyword>
<evidence type="ECO:0000256" key="2">
    <source>
        <dbReference type="ARBA" id="ARBA00022898"/>
    </source>
</evidence>
<dbReference type="SUPFAM" id="SSF53383">
    <property type="entry name" value="PLP-dependent transferases"/>
    <property type="match status" value="1"/>
</dbReference>
<keyword evidence="9" id="KW-1185">Reference proteome</keyword>
<dbReference type="Gene3D" id="3.90.1150.10">
    <property type="entry name" value="Aspartate Aminotransferase, domain 1"/>
    <property type="match status" value="1"/>
</dbReference>
<dbReference type="InterPro" id="IPR015424">
    <property type="entry name" value="PyrdxlP-dep_Trfase"/>
</dbReference>
<accession>A0A1H5Q382</accession>
<dbReference type="InterPro" id="IPR015422">
    <property type="entry name" value="PyrdxlP-dep_Trfase_small"/>
</dbReference>
<evidence type="ECO:0000256" key="6">
    <source>
        <dbReference type="ARBA" id="ARBA00023194"/>
    </source>
</evidence>
<dbReference type="InterPro" id="IPR000524">
    <property type="entry name" value="Tscrpt_reg_HTH_GntR"/>
</dbReference>
<evidence type="ECO:0000256" key="1">
    <source>
        <dbReference type="ARBA" id="ARBA00005384"/>
    </source>
</evidence>
<dbReference type="SMART" id="SM00345">
    <property type="entry name" value="HTH_GNTR"/>
    <property type="match status" value="1"/>
</dbReference>
<gene>
    <name evidence="8" type="ORF">SAMN05421837_101417</name>
</gene>
<feature type="domain" description="HTH gntR-type" evidence="7">
    <location>
        <begin position="4"/>
        <end position="70"/>
    </location>
</feature>
<keyword evidence="5" id="KW-0804">Transcription</keyword>